<dbReference type="Pfam" id="PF07028">
    <property type="entry name" value="DUF1319"/>
    <property type="match status" value="1"/>
</dbReference>
<proteinExistence type="predicted"/>
<dbReference type="KEGG" id="vg:34718824"/>
<dbReference type="Proteomes" id="UP000202326">
    <property type="component" value="Segment"/>
</dbReference>
<dbReference type="EMBL" id="KX066020">
    <property type="protein sequence ID" value="ANN87817.1"/>
    <property type="molecule type" value="Genomic_DNA"/>
</dbReference>
<keyword evidence="1" id="KW-0175">Coiled coil</keyword>
<accession>A0A193H3C2</accession>
<name>A0A193H3C2_9VIRU</name>
<sequence>MSTKQFWDSKFSEFKEHSALISANLEYLDLASQAKVTVKDLSHNFQIFCYRQDLGHKVLLAATHKSCKEVTEALQEDNEKLQKDLKANKAAVLLQQQTIQKLVESCDNLHKEITKLKKIPKPLSKEDVEELVVKISEQPKFIERQTEALIEELSSKVNKIEALIHRLEKVLLT</sequence>
<keyword evidence="3" id="KW-1185">Reference proteome</keyword>
<feature type="coiled-coil region" evidence="1">
    <location>
        <begin position="143"/>
        <end position="170"/>
    </location>
</feature>
<protein>
    <submittedName>
        <fullName evidence="2">ORF1</fullName>
    </submittedName>
</protein>
<evidence type="ECO:0000256" key="1">
    <source>
        <dbReference type="SAM" id="Coils"/>
    </source>
</evidence>
<dbReference type="SMR" id="A0A193H3C2"/>
<evidence type="ECO:0000313" key="3">
    <source>
        <dbReference type="Proteomes" id="UP000202326"/>
    </source>
</evidence>
<dbReference type="GeneID" id="34718824"/>
<organism evidence="2 3">
    <name type="scientific">Canna yellow mottle associated virus</name>
    <dbReference type="NCBI Taxonomy" id="2560371"/>
    <lineage>
        <taxon>Viruses</taxon>
        <taxon>Riboviria</taxon>
        <taxon>Pararnavirae</taxon>
        <taxon>Artverviricota</taxon>
        <taxon>Revtraviricetes</taxon>
        <taxon>Ortervirales</taxon>
        <taxon>Caulimoviridae</taxon>
        <taxon>Badnavirus</taxon>
        <taxon>Badnavirus alphamaculaflavicannae</taxon>
    </lineage>
</organism>
<dbReference type="OrthoDB" id="13145at10239"/>
<feature type="coiled-coil region" evidence="1">
    <location>
        <begin position="64"/>
        <end position="119"/>
    </location>
</feature>
<reference evidence="3" key="1">
    <citation type="submission" date="2016-04" db="EMBL/GenBank/DDBJ databases">
        <authorList>
            <person name="Wijayasekara D.S."/>
            <person name="Verchot J."/>
            <person name="Hoyt P."/>
        </authorList>
    </citation>
    <scope>NUCLEOTIDE SEQUENCE [LARGE SCALE GENOMIC DNA]</scope>
</reference>
<dbReference type="InterPro" id="IPR010746">
    <property type="entry name" value="CYMV_Orf1"/>
</dbReference>
<evidence type="ECO:0000313" key="2">
    <source>
        <dbReference type="EMBL" id="ANN87817.1"/>
    </source>
</evidence>
<dbReference type="RefSeq" id="YP_009259696.1">
    <property type="nucleotide sequence ID" value="NC_030462.1"/>
</dbReference>